<evidence type="ECO:0000256" key="1">
    <source>
        <dbReference type="ARBA" id="ARBA00001974"/>
    </source>
</evidence>
<protein>
    <submittedName>
        <fullName evidence="7">FAD linked oxidase domain protein</fullName>
    </submittedName>
</protein>
<keyword evidence="5" id="KW-0560">Oxidoreductase</keyword>
<dbReference type="SUPFAM" id="SSF56176">
    <property type="entry name" value="FAD-binding/transporter-associated domain-like"/>
    <property type="match status" value="1"/>
</dbReference>
<dbReference type="InterPro" id="IPR016167">
    <property type="entry name" value="FAD-bd_PCMH_sub1"/>
</dbReference>
<dbReference type="STRING" id="395961.Cyan7425_1864"/>
<accession>B8HSC5</accession>
<dbReference type="Pfam" id="PF08031">
    <property type="entry name" value="BBE"/>
    <property type="match status" value="1"/>
</dbReference>
<evidence type="ECO:0000256" key="2">
    <source>
        <dbReference type="ARBA" id="ARBA00005466"/>
    </source>
</evidence>
<comment type="cofactor">
    <cofactor evidence="1">
        <name>FAD</name>
        <dbReference type="ChEBI" id="CHEBI:57692"/>
    </cofactor>
</comment>
<dbReference type="AlphaFoldDB" id="B8HSC5"/>
<feature type="domain" description="FAD-binding PCMH-type" evidence="6">
    <location>
        <begin position="36"/>
        <end position="206"/>
    </location>
</feature>
<gene>
    <name evidence="7" type="ordered locus">Cyan7425_1864</name>
</gene>
<dbReference type="EMBL" id="CP001344">
    <property type="protein sequence ID" value="ACL44231.1"/>
    <property type="molecule type" value="Genomic_DNA"/>
</dbReference>
<dbReference type="PANTHER" id="PTHR42973">
    <property type="entry name" value="BINDING OXIDOREDUCTASE, PUTATIVE (AFU_ORTHOLOGUE AFUA_1G17690)-RELATED"/>
    <property type="match status" value="1"/>
</dbReference>
<dbReference type="Pfam" id="PF01565">
    <property type="entry name" value="FAD_binding_4"/>
    <property type="match status" value="1"/>
</dbReference>
<organism evidence="7">
    <name type="scientific">Cyanothece sp. (strain PCC 7425 / ATCC 29141)</name>
    <dbReference type="NCBI Taxonomy" id="395961"/>
    <lineage>
        <taxon>Bacteria</taxon>
        <taxon>Bacillati</taxon>
        <taxon>Cyanobacteriota</taxon>
        <taxon>Cyanophyceae</taxon>
        <taxon>Gomontiellales</taxon>
        <taxon>Cyanothecaceae</taxon>
        <taxon>Cyanothece</taxon>
    </lineage>
</organism>
<name>B8HSC5_CYAP4</name>
<dbReference type="OrthoDB" id="545125at2"/>
<dbReference type="GO" id="GO:0071949">
    <property type="term" value="F:FAD binding"/>
    <property type="evidence" value="ECO:0007669"/>
    <property type="project" value="InterPro"/>
</dbReference>
<dbReference type="Gene3D" id="3.30.43.10">
    <property type="entry name" value="Uridine Diphospho-n-acetylenolpyruvylglucosamine Reductase, domain 2"/>
    <property type="match status" value="1"/>
</dbReference>
<evidence type="ECO:0000256" key="3">
    <source>
        <dbReference type="ARBA" id="ARBA00022630"/>
    </source>
</evidence>
<dbReference type="KEGG" id="cyn:Cyan7425_1864"/>
<keyword evidence="4" id="KW-0274">FAD</keyword>
<reference evidence="7" key="1">
    <citation type="submission" date="2009-01" db="EMBL/GenBank/DDBJ databases">
        <title>Complete sequence of chromosome Cyanothece sp. PCC 7425.</title>
        <authorList>
            <consortium name="US DOE Joint Genome Institute"/>
            <person name="Lucas S."/>
            <person name="Copeland A."/>
            <person name="Lapidus A."/>
            <person name="Glavina del Rio T."/>
            <person name="Dalin E."/>
            <person name="Tice H."/>
            <person name="Bruce D."/>
            <person name="Goodwin L."/>
            <person name="Pitluck S."/>
            <person name="Sims D."/>
            <person name="Meineke L."/>
            <person name="Brettin T."/>
            <person name="Detter J.C."/>
            <person name="Han C."/>
            <person name="Larimer F."/>
            <person name="Land M."/>
            <person name="Hauser L."/>
            <person name="Kyrpides N."/>
            <person name="Ovchinnikova G."/>
            <person name="Liberton M."/>
            <person name="Stoeckel J."/>
            <person name="Banerjee A."/>
            <person name="Singh A."/>
            <person name="Page L."/>
            <person name="Sato H."/>
            <person name="Zhao L."/>
            <person name="Sherman L."/>
            <person name="Pakrasi H."/>
            <person name="Richardson P."/>
        </authorList>
    </citation>
    <scope>NUCLEOTIDE SEQUENCE</scope>
    <source>
        <strain evidence="7">PCC 7425</strain>
    </source>
</reference>
<dbReference type="InterPro" id="IPR012951">
    <property type="entry name" value="BBE"/>
</dbReference>
<evidence type="ECO:0000259" key="6">
    <source>
        <dbReference type="PROSITE" id="PS51387"/>
    </source>
</evidence>
<comment type="similarity">
    <text evidence="2">Belongs to the oxygen-dependent FAD-linked oxidoreductase family.</text>
</comment>
<proteinExistence type="inferred from homology"/>
<dbReference type="InterPro" id="IPR036318">
    <property type="entry name" value="FAD-bd_PCMH-like_sf"/>
</dbReference>
<sequence>MNRTAIAPLLSHLEGRVIRSGDPEYESVRRVYNGMIDKHPELIVRCQNVTDVVAAISFAQDNGLPLAIRGGGHNGAGLGCCDDGLVIDLSGMRDIDIDPATAIVRVAGGCTQGEVDQATHALGRAVPAGIISTTGIAGLTLGGGHGYLTRKYGLTIDNLIAADMVLADGRRVRVDPEHEPDLFWAIRGGGGNFGVVTTFHFRACSVNTVVAGPMLWELADAQELMQWYREFMPAAPEDLYGFLMFMNVPPGDPFPEALHGKTMCGVMWCYTGELDTADIAFAAVQQFRPPTFAHLGPMPFPALQQMFDPLLPPGLQWYWKGDFVYDLSDAAITQHLQYGSQLPSALSTMHLYPIDGAAHRVAKHETAFSFRDANWSMVIAGIDPDPANAEKITQWAKAYWNALRPYCAGGAYVNFMMEEGQERVQATYRDNYDRLVAIKTQYDPDNLFHINQNIKPRH</sequence>
<evidence type="ECO:0000256" key="4">
    <source>
        <dbReference type="ARBA" id="ARBA00022827"/>
    </source>
</evidence>
<dbReference type="GO" id="GO:0016491">
    <property type="term" value="F:oxidoreductase activity"/>
    <property type="evidence" value="ECO:0007669"/>
    <property type="project" value="UniProtKB-KW"/>
</dbReference>
<dbReference type="InterPro" id="IPR016166">
    <property type="entry name" value="FAD-bd_PCMH"/>
</dbReference>
<dbReference type="Gene3D" id="3.30.465.10">
    <property type="match status" value="1"/>
</dbReference>
<dbReference type="PROSITE" id="PS00862">
    <property type="entry name" value="OX2_COVAL_FAD"/>
    <property type="match status" value="1"/>
</dbReference>
<dbReference type="PROSITE" id="PS51387">
    <property type="entry name" value="FAD_PCMH"/>
    <property type="match status" value="1"/>
</dbReference>
<dbReference type="InterPro" id="IPR006094">
    <property type="entry name" value="Oxid_FAD_bind_N"/>
</dbReference>
<evidence type="ECO:0000313" key="7">
    <source>
        <dbReference type="EMBL" id="ACL44231.1"/>
    </source>
</evidence>
<dbReference type="eggNOG" id="COG0277">
    <property type="taxonomic scope" value="Bacteria"/>
</dbReference>
<dbReference type="PANTHER" id="PTHR42973:SF39">
    <property type="entry name" value="FAD-BINDING PCMH-TYPE DOMAIN-CONTAINING PROTEIN"/>
    <property type="match status" value="1"/>
</dbReference>
<dbReference type="Gene3D" id="3.40.462.20">
    <property type="match status" value="1"/>
</dbReference>
<dbReference type="InterPro" id="IPR016169">
    <property type="entry name" value="FAD-bd_PCMH_sub2"/>
</dbReference>
<dbReference type="InterPro" id="IPR050416">
    <property type="entry name" value="FAD-linked_Oxidoreductase"/>
</dbReference>
<dbReference type="HOGENOM" id="CLU_018354_10_0_3"/>
<dbReference type="InterPro" id="IPR006093">
    <property type="entry name" value="Oxy_OxRdtase_FAD_BS"/>
</dbReference>
<evidence type="ECO:0000256" key="5">
    <source>
        <dbReference type="ARBA" id="ARBA00023002"/>
    </source>
</evidence>
<keyword evidence="3" id="KW-0285">Flavoprotein</keyword>